<sequence length="199" mass="22864">MSSPPRARQEESKFQITLQELKATKELVEQLLREREDNEKELLDVLEKNKLCKKELSELHCNYLIITEEKDRLQLVIEGFDQCRSEYEKALRLISGLEQQLQEANDCIYKLESEQTKVMASQNQSLYDELQGCTLVSAVGSDLSLPGIIKVMLEIGGGIPLRRNYVAEGGRDVDSWFARAVSIHSMSVRWRHYANAKFL</sequence>
<dbReference type="OrthoDB" id="7474798at2759"/>
<evidence type="ECO:0000313" key="2">
    <source>
        <dbReference type="EMBL" id="CAG9787692.1"/>
    </source>
</evidence>
<proteinExistence type="predicted"/>
<dbReference type="AlphaFoldDB" id="A0A9N9WCR3"/>
<dbReference type="EMBL" id="OU893349">
    <property type="protein sequence ID" value="CAG9787692.1"/>
    <property type="molecule type" value="Genomic_DNA"/>
</dbReference>
<dbReference type="Proteomes" id="UP001153714">
    <property type="component" value="Chromosome 18"/>
</dbReference>
<feature type="coiled-coil region" evidence="1">
    <location>
        <begin position="80"/>
        <end position="114"/>
    </location>
</feature>
<reference evidence="2" key="1">
    <citation type="submission" date="2021-12" db="EMBL/GenBank/DDBJ databases">
        <authorList>
            <person name="King R."/>
        </authorList>
    </citation>
    <scope>NUCLEOTIDE SEQUENCE</scope>
</reference>
<name>A0A9N9WCR3_9NEOP</name>
<protein>
    <submittedName>
        <fullName evidence="2">Uncharacterized protein</fullName>
    </submittedName>
</protein>
<evidence type="ECO:0000256" key="1">
    <source>
        <dbReference type="SAM" id="Coils"/>
    </source>
</evidence>
<gene>
    <name evidence="2" type="ORF">DIATSA_LOCUS5554</name>
</gene>
<feature type="coiled-coil region" evidence="1">
    <location>
        <begin position="14"/>
        <end position="49"/>
    </location>
</feature>
<organism evidence="2 3">
    <name type="scientific">Diatraea saccharalis</name>
    <name type="common">sugarcane borer</name>
    <dbReference type="NCBI Taxonomy" id="40085"/>
    <lineage>
        <taxon>Eukaryota</taxon>
        <taxon>Metazoa</taxon>
        <taxon>Ecdysozoa</taxon>
        <taxon>Arthropoda</taxon>
        <taxon>Hexapoda</taxon>
        <taxon>Insecta</taxon>
        <taxon>Pterygota</taxon>
        <taxon>Neoptera</taxon>
        <taxon>Endopterygota</taxon>
        <taxon>Lepidoptera</taxon>
        <taxon>Glossata</taxon>
        <taxon>Ditrysia</taxon>
        <taxon>Pyraloidea</taxon>
        <taxon>Crambidae</taxon>
        <taxon>Crambinae</taxon>
        <taxon>Diatraea</taxon>
    </lineage>
</organism>
<reference evidence="2" key="2">
    <citation type="submission" date="2022-10" db="EMBL/GenBank/DDBJ databases">
        <authorList>
            <consortium name="ENA_rothamsted_submissions"/>
            <consortium name="culmorum"/>
            <person name="King R."/>
        </authorList>
    </citation>
    <scope>NUCLEOTIDE SEQUENCE</scope>
</reference>
<keyword evidence="1" id="KW-0175">Coiled coil</keyword>
<accession>A0A9N9WCR3</accession>
<evidence type="ECO:0000313" key="3">
    <source>
        <dbReference type="Proteomes" id="UP001153714"/>
    </source>
</evidence>
<keyword evidence="3" id="KW-1185">Reference proteome</keyword>